<dbReference type="EMBL" id="JASMQC010000008">
    <property type="protein sequence ID" value="KAK1943128.1"/>
    <property type="molecule type" value="Genomic_DNA"/>
</dbReference>
<sequence>MVPNWRDFEVGDSVMVGRYITPKNCTEWRNGTVTDINPGWLGIEVDVNGRKTWMSVQDEMLCPPGTHETVN</sequence>
<accession>A0AAD9GRX7</accession>
<reference evidence="1" key="1">
    <citation type="submission" date="2023-08" db="EMBL/GenBank/DDBJ databases">
        <title>Reference Genome Resource for the Citrus Pathogen Phytophthora citrophthora.</title>
        <authorList>
            <person name="Moller H."/>
            <person name="Coetzee B."/>
            <person name="Rose L.J."/>
            <person name="Van Niekerk J.M."/>
        </authorList>
    </citation>
    <scope>NUCLEOTIDE SEQUENCE</scope>
    <source>
        <strain evidence="1">STE-U-9442</strain>
    </source>
</reference>
<proteinExistence type="predicted"/>
<protein>
    <submittedName>
        <fullName evidence="1">Uncharacterized protein</fullName>
    </submittedName>
</protein>
<dbReference type="Proteomes" id="UP001259832">
    <property type="component" value="Unassembled WGS sequence"/>
</dbReference>
<dbReference type="AlphaFoldDB" id="A0AAD9GRX7"/>
<name>A0AAD9GRX7_9STRA</name>
<gene>
    <name evidence="1" type="ORF">P3T76_005765</name>
</gene>
<comment type="caution">
    <text evidence="1">The sequence shown here is derived from an EMBL/GenBank/DDBJ whole genome shotgun (WGS) entry which is preliminary data.</text>
</comment>
<evidence type="ECO:0000313" key="1">
    <source>
        <dbReference type="EMBL" id="KAK1943128.1"/>
    </source>
</evidence>
<organism evidence="1 2">
    <name type="scientific">Phytophthora citrophthora</name>
    <dbReference type="NCBI Taxonomy" id="4793"/>
    <lineage>
        <taxon>Eukaryota</taxon>
        <taxon>Sar</taxon>
        <taxon>Stramenopiles</taxon>
        <taxon>Oomycota</taxon>
        <taxon>Peronosporomycetes</taxon>
        <taxon>Peronosporales</taxon>
        <taxon>Peronosporaceae</taxon>
        <taxon>Phytophthora</taxon>
    </lineage>
</organism>
<keyword evidence="2" id="KW-1185">Reference proteome</keyword>
<evidence type="ECO:0000313" key="2">
    <source>
        <dbReference type="Proteomes" id="UP001259832"/>
    </source>
</evidence>